<sequence>MTTGLSMDDFRMRFEEEPGYLDFARMAPVGATPRAEEQALMSMLARSRFGSLSILEEQDLRVRDAVSVLTGFNADQIVFQPNTSQGLMHVIVGLAGRVAVSPSDFPSSPFAVTRADAALGVASPLWLEADHGRVTPGNLRDQLTDDTVAVAISVVDFRTGYFADLEGIREVIGDRLLIVDAIQGFTVVDAPWEVADVVVSGGQKWARAGWGTGFLALSDRAAERLAPAFSGFSATDAEGTPLDDVLPPTRGAGAFEVSNPDPIAQARFASALEEIAEVGVPAINAVLAQKTARLTALADEFALDIVSPRDDPERAGIVVVRPPVERMTALTAALHNHGVSVTTRQGSVRLSPHVTTDDETFDMLRASLVAYSG</sequence>
<dbReference type="GO" id="GO:0016829">
    <property type="term" value="F:lyase activity"/>
    <property type="evidence" value="ECO:0007669"/>
    <property type="project" value="UniProtKB-KW"/>
</dbReference>
<dbReference type="InterPro" id="IPR015424">
    <property type="entry name" value="PyrdxlP-dep_Trfase"/>
</dbReference>
<evidence type="ECO:0000259" key="1">
    <source>
        <dbReference type="Pfam" id="PF00266"/>
    </source>
</evidence>
<keyword evidence="3" id="KW-1185">Reference proteome</keyword>
<dbReference type="Pfam" id="PF00266">
    <property type="entry name" value="Aminotran_5"/>
    <property type="match status" value="1"/>
</dbReference>
<dbReference type="OrthoDB" id="4743071at2"/>
<dbReference type="SUPFAM" id="SSF53383">
    <property type="entry name" value="PLP-dependent transferases"/>
    <property type="match status" value="1"/>
</dbReference>
<reference evidence="2 3" key="1">
    <citation type="submission" date="2017-09" db="EMBL/GenBank/DDBJ databases">
        <authorList>
            <person name="Ehlers B."/>
            <person name="Leendertz F.H."/>
        </authorList>
    </citation>
    <scope>NUCLEOTIDE SEQUENCE [LARGE SCALE GENOMIC DNA]</scope>
    <source>
        <strain evidence="2 3">CGMCC 1.05381</strain>
    </source>
</reference>
<dbReference type="PANTHER" id="PTHR43586">
    <property type="entry name" value="CYSTEINE DESULFURASE"/>
    <property type="match status" value="1"/>
</dbReference>
<feature type="domain" description="Aminotransferase class V" evidence="1">
    <location>
        <begin position="62"/>
        <end position="372"/>
    </location>
</feature>
<dbReference type="PANTHER" id="PTHR43586:SF15">
    <property type="entry name" value="BLR3095 PROTEIN"/>
    <property type="match status" value="1"/>
</dbReference>
<organism evidence="2 3">
    <name type="scientific">Salinibacterium xinjiangense</name>
    <dbReference type="NCBI Taxonomy" id="386302"/>
    <lineage>
        <taxon>Bacteria</taxon>
        <taxon>Bacillati</taxon>
        <taxon>Actinomycetota</taxon>
        <taxon>Actinomycetes</taxon>
        <taxon>Micrococcales</taxon>
        <taxon>Microbacteriaceae</taxon>
        <taxon>Salinibacterium</taxon>
    </lineage>
</organism>
<name>A0A2C8ZH48_9MICO</name>
<proteinExistence type="predicted"/>
<dbReference type="InterPro" id="IPR015422">
    <property type="entry name" value="PyrdxlP-dep_Trfase_small"/>
</dbReference>
<gene>
    <name evidence="2" type="ORF">SAMN06296378_1312</name>
</gene>
<dbReference type="InterPro" id="IPR000192">
    <property type="entry name" value="Aminotrans_V_dom"/>
</dbReference>
<keyword evidence="2" id="KW-0456">Lyase</keyword>
<dbReference type="RefSeq" id="WP_097060458.1">
    <property type="nucleotide sequence ID" value="NZ_BMLC01000001.1"/>
</dbReference>
<evidence type="ECO:0000313" key="2">
    <source>
        <dbReference type="EMBL" id="SOE64011.1"/>
    </source>
</evidence>
<dbReference type="EMBL" id="OCST01000003">
    <property type="protein sequence ID" value="SOE64011.1"/>
    <property type="molecule type" value="Genomic_DNA"/>
</dbReference>
<protein>
    <submittedName>
        <fullName evidence="2">Selenocysteine lyase/Cysteine desulfurase</fullName>
    </submittedName>
</protein>
<dbReference type="AlphaFoldDB" id="A0A2C8ZH48"/>
<dbReference type="Proteomes" id="UP000219440">
    <property type="component" value="Unassembled WGS sequence"/>
</dbReference>
<dbReference type="Gene3D" id="3.90.1150.10">
    <property type="entry name" value="Aspartate Aminotransferase, domain 1"/>
    <property type="match status" value="1"/>
</dbReference>
<evidence type="ECO:0000313" key="3">
    <source>
        <dbReference type="Proteomes" id="UP000219440"/>
    </source>
</evidence>
<dbReference type="Gene3D" id="3.40.640.10">
    <property type="entry name" value="Type I PLP-dependent aspartate aminotransferase-like (Major domain)"/>
    <property type="match status" value="1"/>
</dbReference>
<accession>A0A2C8ZH48</accession>
<dbReference type="InterPro" id="IPR015421">
    <property type="entry name" value="PyrdxlP-dep_Trfase_major"/>
</dbReference>